<dbReference type="InterPro" id="IPR021440">
    <property type="entry name" value="DUF3089"/>
</dbReference>
<evidence type="ECO:0000256" key="1">
    <source>
        <dbReference type="ARBA" id="ARBA00022729"/>
    </source>
</evidence>
<comment type="caution">
    <text evidence="3">The sequence shown here is derived from an EMBL/GenBank/DDBJ whole genome shotgun (WGS) entry which is preliminary data.</text>
</comment>
<dbReference type="EMBL" id="QLSV01000001">
    <property type="protein sequence ID" value="RAR51159.1"/>
    <property type="molecule type" value="Genomic_DNA"/>
</dbReference>
<evidence type="ECO:0000313" key="4">
    <source>
        <dbReference type="Proteomes" id="UP000249518"/>
    </source>
</evidence>
<dbReference type="Pfam" id="PF11288">
    <property type="entry name" value="DUF3089"/>
    <property type="match status" value="1"/>
</dbReference>
<protein>
    <submittedName>
        <fullName evidence="3">Putative secreted protein (Por secretion system target)</fullName>
    </submittedName>
</protein>
<dbReference type="InterPro" id="IPR026444">
    <property type="entry name" value="Secre_tail"/>
</dbReference>
<proteinExistence type="predicted"/>
<feature type="domain" description="Secretion system C-terminal sorting" evidence="2">
    <location>
        <begin position="410"/>
        <end position="468"/>
    </location>
</feature>
<keyword evidence="1" id="KW-0732">Signal</keyword>
<dbReference type="SUPFAM" id="SSF53474">
    <property type="entry name" value="alpha/beta-Hydrolases"/>
    <property type="match status" value="1"/>
</dbReference>
<name>A0A328X785_9FLAO</name>
<dbReference type="NCBIfam" id="TIGR04183">
    <property type="entry name" value="Por_Secre_tail"/>
    <property type="match status" value="1"/>
</dbReference>
<dbReference type="RefSeq" id="WP_112084735.1">
    <property type="nucleotide sequence ID" value="NZ_QLSV01000001.1"/>
</dbReference>
<reference evidence="3 4" key="1">
    <citation type="submission" date="2018-06" db="EMBL/GenBank/DDBJ databases">
        <title>Genomic Encyclopedia of Type Strains, Phase III (KMG-III): the genomes of soil and plant-associated and newly described type strains.</title>
        <authorList>
            <person name="Whitman W."/>
        </authorList>
    </citation>
    <scope>NUCLEOTIDE SEQUENCE [LARGE SCALE GENOMIC DNA]</scope>
    <source>
        <strain evidence="3 4">CGMCC 1.12504</strain>
    </source>
</reference>
<evidence type="ECO:0000259" key="2">
    <source>
        <dbReference type="Pfam" id="PF18962"/>
    </source>
</evidence>
<dbReference type="OrthoDB" id="1521787at2"/>
<sequence length="480" mass="53674">MKQELPHQRLLTLIFLFFFSGLVAQTDYSNMTNWAYHPGKPATLLNGANLDIAVVDENLTTTSVISITNNAMINTGVDVFFIHPTVLQNLGSYTEIETIPIANQNSFLVAASIRGQAGLLAKYGRFFAPRYRQATPPTFLTSPTDLNQATILGVAYTDVKDAFLHYLATQNNGNKIIIASHSQGAYLAGFLLSEVFDSNPELRQQLVVAVVAGMVTNYAQPDLVTGGWWQNIPFCTEQNECGCVMNWRSYKEGQTPPAPLASHPCLNPFVVSNGWANSLMNFAENQTSQDSLYYSDESQPLRNFITLRNNVDFGGNVGYVAFDNLYSIRHQRSAFNRVGFVVQHTPGPNDLRPNLLEEEESNPSFSIAGYHQKDYNIYTWALLEQIDLKIANCSAPLSLNDTKISNQLTVFPNPANEWLFIQMNKQPLPHEPFFIYNSEGSQVKQRELDNESKVSVQDLSEGFYIIKTLLGVGKVMVLRR</sequence>
<gene>
    <name evidence="3" type="ORF">B0I10_101335</name>
</gene>
<dbReference type="AlphaFoldDB" id="A0A328X785"/>
<dbReference type="Pfam" id="PF18962">
    <property type="entry name" value="Por_Secre_tail"/>
    <property type="match status" value="1"/>
</dbReference>
<accession>A0A328X785</accession>
<keyword evidence="4" id="KW-1185">Reference proteome</keyword>
<dbReference type="InterPro" id="IPR029058">
    <property type="entry name" value="AB_hydrolase_fold"/>
</dbReference>
<dbReference type="Proteomes" id="UP000249518">
    <property type="component" value="Unassembled WGS sequence"/>
</dbReference>
<organism evidence="3 4">
    <name type="scientific">Flavobacterium lacus</name>
    <dbReference type="NCBI Taxonomy" id="1353778"/>
    <lineage>
        <taxon>Bacteria</taxon>
        <taxon>Pseudomonadati</taxon>
        <taxon>Bacteroidota</taxon>
        <taxon>Flavobacteriia</taxon>
        <taxon>Flavobacteriales</taxon>
        <taxon>Flavobacteriaceae</taxon>
        <taxon>Flavobacterium</taxon>
    </lineage>
</organism>
<evidence type="ECO:0000313" key="3">
    <source>
        <dbReference type="EMBL" id="RAR51159.1"/>
    </source>
</evidence>